<keyword evidence="1" id="KW-0812">Transmembrane</keyword>
<name>A0A0A9GGW3_ARUDO</name>
<dbReference type="PANTHER" id="PTHR36480">
    <property type="entry name" value="OS06G0118900 PROTEIN-RELATED"/>
    <property type="match status" value="1"/>
</dbReference>
<protein>
    <recommendedName>
        <fullName evidence="3">Late embryogenesis abundant protein LEA-2 subgroup domain-containing protein</fullName>
    </recommendedName>
</protein>
<dbReference type="PANTHER" id="PTHR36480:SF10">
    <property type="entry name" value="LATE EMBRYOGENESIS ABUNDANT PROTEIN LEA-2 SUBGROUP DOMAIN-CONTAINING PROTEIN"/>
    <property type="match status" value="1"/>
</dbReference>
<reference evidence="2" key="2">
    <citation type="journal article" date="2015" name="Data Brief">
        <title>Shoot transcriptome of the giant reed, Arundo donax.</title>
        <authorList>
            <person name="Barrero R.A."/>
            <person name="Guerrero F.D."/>
            <person name="Moolhuijzen P."/>
            <person name="Goolsby J.A."/>
            <person name="Tidwell J."/>
            <person name="Bellgard S.E."/>
            <person name="Bellgard M.I."/>
        </authorList>
    </citation>
    <scope>NUCLEOTIDE SEQUENCE</scope>
    <source>
        <tissue evidence="2">Shoot tissue taken approximately 20 cm above the soil surface</tissue>
    </source>
</reference>
<sequence length="278" mass="29870">MGVNDGGRTRFPCLATARYMVATVVTVLAVAIVVMVVIVGLRPENISISVVQGRIEAIYDRDLDTVTVNLVAGTAGGHGLGVRRMEEPAATSTTTMYTHSNIIKAMKLRVVLSAYNPSGRADIRCDNATIRVLDMPDWPFSFDNMTEVGKVNLTEGFSVQRQTYHILSKSVTVNDTSVLHYIEATYGEYDDGFTAMVQVNTTISTSMRTVPIIFYCWPVTVEDGSSYTSTEAVTCKTNKVIGNPLASDVVPTMISPNLGTIAQCGPAPAPAPTEGAGY</sequence>
<dbReference type="EMBL" id="GBRH01175252">
    <property type="protein sequence ID" value="JAE22644.1"/>
    <property type="molecule type" value="Transcribed_RNA"/>
</dbReference>
<evidence type="ECO:0000313" key="2">
    <source>
        <dbReference type="EMBL" id="JAE22644.1"/>
    </source>
</evidence>
<evidence type="ECO:0000256" key="1">
    <source>
        <dbReference type="SAM" id="Phobius"/>
    </source>
</evidence>
<accession>A0A0A9GGW3</accession>
<keyword evidence="1" id="KW-1133">Transmembrane helix</keyword>
<feature type="transmembrane region" description="Helical" evidence="1">
    <location>
        <begin position="20"/>
        <end position="41"/>
    </location>
</feature>
<evidence type="ECO:0008006" key="3">
    <source>
        <dbReference type="Google" id="ProtNLM"/>
    </source>
</evidence>
<reference evidence="2" key="1">
    <citation type="submission" date="2014-09" db="EMBL/GenBank/DDBJ databases">
        <authorList>
            <person name="Magalhaes I.L.F."/>
            <person name="Oliveira U."/>
            <person name="Santos F.R."/>
            <person name="Vidigal T.H.D.A."/>
            <person name="Brescovit A.D."/>
            <person name="Santos A.J."/>
        </authorList>
    </citation>
    <scope>NUCLEOTIDE SEQUENCE</scope>
    <source>
        <tissue evidence="2">Shoot tissue taken approximately 20 cm above the soil surface</tissue>
    </source>
</reference>
<keyword evidence="1" id="KW-0472">Membrane</keyword>
<organism evidence="2">
    <name type="scientific">Arundo donax</name>
    <name type="common">Giant reed</name>
    <name type="synonym">Donax arundinaceus</name>
    <dbReference type="NCBI Taxonomy" id="35708"/>
    <lineage>
        <taxon>Eukaryota</taxon>
        <taxon>Viridiplantae</taxon>
        <taxon>Streptophyta</taxon>
        <taxon>Embryophyta</taxon>
        <taxon>Tracheophyta</taxon>
        <taxon>Spermatophyta</taxon>
        <taxon>Magnoliopsida</taxon>
        <taxon>Liliopsida</taxon>
        <taxon>Poales</taxon>
        <taxon>Poaceae</taxon>
        <taxon>PACMAD clade</taxon>
        <taxon>Arundinoideae</taxon>
        <taxon>Arundineae</taxon>
        <taxon>Arundo</taxon>
    </lineage>
</organism>
<dbReference type="AlphaFoldDB" id="A0A0A9GGW3"/>
<proteinExistence type="predicted"/>